<feature type="compositionally biased region" description="Low complexity" evidence="1">
    <location>
        <begin position="177"/>
        <end position="188"/>
    </location>
</feature>
<feature type="compositionally biased region" description="Polar residues" evidence="1">
    <location>
        <begin position="280"/>
        <end position="301"/>
    </location>
</feature>
<reference evidence="2" key="1">
    <citation type="submission" date="2020-05" db="EMBL/GenBank/DDBJ databases">
        <title>Phylogenomic resolution of chytrid fungi.</title>
        <authorList>
            <person name="Stajich J.E."/>
            <person name="Amses K."/>
            <person name="Simmons R."/>
            <person name="Seto K."/>
            <person name="Myers J."/>
            <person name="Bonds A."/>
            <person name="Quandt C.A."/>
            <person name="Barry K."/>
            <person name="Liu P."/>
            <person name="Grigoriev I."/>
            <person name="Longcore J.E."/>
            <person name="James T.Y."/>
        </authorList>
    </citation>
    <scope>NUCLEOTIDE SEQUENCE</scope>
    <source>
        <strain evidence="2">JEL0318</strain>
    </source>
</reference>
<evidence type="ECO:0000256" key="1">
    <source>
        <dbReference type="SAM" id="MobiDB-lite"/>
    </source>
</evidence>
<gene>
    <name evidence="2" type="ORF">HK097_004432</name>
</gene>
<feature type="compositionally biased region" description="Polar residues" evidence="1">
    <location>
        <begin position="322"/>
        <end position="332"/>
    </location>
</feature>
<feature type="non-terminal residue" evidence="2">
    <location>
        <position position="411"/>
    </location>
</feature>
<feature type="compositionally biased region" description="Basic and acidic residues" evidence="1">
    <location>
        <begin position="195"/>
        <end position="209"/>
    </location>
</feature>
<sequence length="411" mass="45616">MPPPVSEIDVVPSLNYLPNLQHLPDLPQKFYSSLACFTKNIDPYLVALRNRLPEHSDFLLDALLCKHRAEDWDSRFRSGLESVTDAMWRLEEGGLLDERLCRDFWGKLRGLGGDAECFAFLSVIEHWKRENLIDDDLASEFVDDVLSGNDSNQAESNKDSNRPNLSSSPYFEISPIKRSSSQKASAARGVKRHHNGNEKGATRRGDGARAQDLFGGTTGSAVDARKLRSRTSTGSQSFSPDVSVAETVKRSSRSSITARPQTAAAAEAPIDSTWKKSRKTTATPSPRTPNDFTSRSTSSAISHRVYHSDADADDEASHYAKTPSSSSNLPLQTYTPNQAFIDKSYPHYLASRVKPLAITFAHLLSAQKPSSNGWFSPTIFGQRFGRVLRKGPTDCTSRVVYWNERTEKREG</sequence>
<dbReference type="Proteomes" id="UP001212841">
    <property type="component" value="Unassembled WGS sequence"/>
</dbReference>
<feature type="region of interest" description="Disordered" evidence="1">
    <location>
        <begin position="148"/>
        <end position="332"/>
    </location>
</feature>
<evidence type="ECO:0000313" key="2">
    <source>
        <dbReference type="EMBL" id="KAJ3053382.1"/>
    </source>
</evidence>
<comment type="caution">
    <text evidence="2">The sequence shown here is derived from an EMBL/GenBank/DDBJ whole genome shotgun (WGS) entry which is preliminary data.</text>
</comment>
<keyword evidence="3" id="KW-1185">Reference proteome</keyword>
<dbReference type="EMBL" id="JADGJD010000213">
    <property type="protein sequence ID" value="KAJ3053382.1"/>
    <property type="molecule type" value="Genomic_DNA"/>
</dbReference>
<proteinExistence type="predicted"/>
<protein>
    <submittedName>
        <fullName evidence="2">Uncharacterized protein</fullName>
    </submittedName>
</protein>
<evidence type="ECO:0000313" key="3">
    <source>
        <dbReference type="Proteomes" id="UP001212841"/>
    </source>
</evidence>
<accession>A0AAD5SE66</accession>
<name>A0AAD5SE66_9FUNG</name>
<feature type="compositionally biased region" description="Polar residues" evidence="1">
    <location>
        <begin position="230"/>
        <end position="240"/>
    </location>
</feature>
<dbReference type="AlphaFoldDB" id="A0AAD5SE66"/>
<feature type="compositionally biased region" description="Basic and acidic residues" evidence="1">
    <location>
        <begin position="306"/>
        <end position="318"/>
    </location>
</feature>
<organism evidence="2 3">
    <name type="scientific">Rhizophlyctis rosea</name>
    <dbReference type="NCBI Taxonomy" id="64517"/>
    <lineage>
        <taxon>Eukaryota</taxon>
        <taxon>Fungi</taxon>
        <taxon>Fungi incertae sedis</taxon>
        <taxon>Chytridiomycota</taxon>
        <taxon>Chytridiomycota incertae sedis</taxon>
        <taxon>Chytridiomycetes</taxon>
        <taxon>Rhizophlyctidales</taxon>
        <taxon>Rhizophlyctidaceae</taxon>
        <taxon>Rhizophlyctis</taxon>
    </lineage>
</organism>